<dbReference type="AlphaFoldDB" id="A0A8J9V406"/>
<feature type="non-terminal residue" evidence="1">
    <location>
        <position position="75"/>
    </location>
</feature>
<dbReference type="Proteomes" id="UP000838878">
    <property type="component" value="Chromosome 9"/>
</dbReference>
<proteinExistence type="predicted"/>
<sequence>MKQSQSIAAEIGQPCINVTYDLAIAKIAMQVQSTEKPVYDNLFVHLGPFHIMLALFRAIGKFIDDSGIMNVAVES</sequence>
<evidence type="ECO:0000313" key="2">
    <source>
        <dbReference type="Proteomes" id="UP000838878"/>
    </source>
</evidence>
<name>A0A8J9V406_9NEOP</name>
<accession>A0A8J9V406</accession>
<reference evidence="1" key="1">
    <citation type="submission" date="2021-12" db="EMBL/GenBank/DDBJ databases">
        <authorList>
            <person name="Martin H S."/>
        </authorList>
    </citation>
    <scope>NUCLEOTIDE SEQUENCE</scope>
</reference>
<protein>
    <submittedName>
        <fullName evidence="1">Uncharacterized protein</fullName>
    </submittedName>
</protein>
<dbReference type="OrthoDB" id="8060926at2759"/>
<gene>
    <name evidence="1" type="ORF">BINO364_LOCUS15849</name>
</gene>
<dbReference type="EMBL" id="OV170229">
    <property type="protein sequence ID" value="CAH0730927.1"/>
    <property type="molecule type" value="Genomic_DNA"/>
</dbReference>
<keyword evidence="2" id="KW-1185">Reference proteome</keyword>
<organism evidence="1 2">
    <name type="scientific">Brenthis ino</name>
    <name type="common">lesser marbled fritillary</name>
    <dbReference type="NCBI Taxonomy" id="405034"/>
    <lineage>
        <taxon>Eukaryota</taxon>
        <taxon>Metazoa</taxon>
        <taxon>Ecdysozoa</taxon>
        <taxon>Arthropoda</taxon>
        <taxon>Hexapoda</taxon>
        <taxon>Insecta</taxon>
        <taxon>Pterygota</taxon>
        <taxon>Neoptera</taxon>
        <taxon>Endopterygota</taxon>
        <taxon>Lepidoptera</taxon>
        <taxon>Glossata</taxon>
        <taxon>Ditrysia</taxon>
        <taxon>Papilionoidea</taxon>
        <taxon>Nymphalidae</taxon>
        <taxon>Heliconiinae</taxon>
        <taxon>Argynnini</taxon>
        <taxon>Brenthis</taxon>
    </lineage>
</organism>
<evidence type="ECO:0000313" key="1">
    <source>
        <dbReference type="EMBL" id="CAH0730927.1"/>
    </source>
</evidence>